<dbReference type="AlphaFoldDB" id="D8R4I1"/>
<dbReference type="EMBL" id="GL377571">
    <property type="protein sequence ID" value="EFJ33475.1"/>
    <property type="molecule type" value="Genomic_DNA"/>
</dbReference>
<evidence type="ECO:0000256" key="1">
    <source>
        <dbReference type="ARBA" id="ARBA00009902"/>
    </source>
</evidence>
<feature type="non-terminal residue" evidence="7">
    <location>
        <position position="525"/>
    </location>
</feature>
<evidence type="ECO:0000259" key="5">
    <source>
        <dbReference type="Pfam" id="PF00251"/>
    </source>
</evidence>
<dbReference type="SMART" id="SM00640">
    <property type="entry name" value="Glyco_32"/>
    <property type="match status" value="1"/>
</dbReference>
<keyword evidence="3 4" id="KW-0326">Glycosidase</keyword>
<dbReference type="STRING" id="88036.D8R4I1"/>
<keyword evidence="2 4" id="KW-0378">Hydrolase</keyword>
<proteinExistence type="inferred from homology"/>
<dbReference type="CDD" id="cd18624">
    <property type="entry name" value="GH32_Fruct1-like"/>
    <property type="match status" value="1"/>
</dbReference>
<dbReference type="PANTHER" id="PTHR31953">
    <property type="entry name" value="BETA-FRUCTOFURANOSIDASE, INSOLUBLE ISOENZYME CWINV1-RELATED"/>
    <property type="match status" value="1"/>
</dbReference>
<comment type="similarity">
    <text evidence="1 4">Belongs to the glycosyl hydrolase 32 family.</text>
</comment>
<evidence type="ECO:0000313" key="7">
    <source>
        <dbReference type="EMBL" id="EFJ33475.1"/>
    </source>
</evidence>
<dbReference type="Pfam" id="PF08244">
    <property type="entry name" value="Glyco_hydro_32C"/>
    <property type="match status" value="1"/>
</dbReference>
<dbReference type="KEGG" id="smo:SELMODRAFT_31903"/>
<evidence type="ECO:0000256" key="3">
    <source>
        <dbReference type="ARBA" id="ARBA00023295"/>
    </source>
</evidence>
<feature type="domain" description="Glycosyl hydrolase family 32 N-terminal" evidence="5">
    <location>
        <begin position="3"/>
        <end position="314"/>
    </location>
</feature>
<dbReference type="eggNOG" id="KOG0228">
    <property type="taxonomic scope" value="Eukaryota"/>
</dbReference>
<dbReference type="InterPro" id="IPR013189">
    <property type="entry name" value="Glyco_hydro_32_C"/>
</dbReference>
<dbReference type="InterPro" id="IPR013148">
    <property type="entry name" value="Glyco_hydro_32_N"/>
</dbReference>
<evidence type="ECO:0000313" key="8">
    <source>
        <dbReference type="Proteomes" id="UP000001514"/>
    </source>
</evidence>
<dbReference type="Gramene" id="EFJ33475">
    <property type="protein sequence ID" value="EFJ33475"/>
    <property type="gene ID" value="SELMODRAFT_31903"/>
</dbReference>
<dbReference type="HOGENOM" id="CLU_001528_6_0_1"/>
<feature type="non-terminal residue" evidence="7">
    <location>
        <position position="1"/>
    </location>
</feature>
<dbReference type="GO" id="GO:0004553">
    <property type="term" value="F:hydrolase activity, hydrolyzing O-glycosyl compounds"/>
    <property type="evidence" value="ECO:0007669"/>
    <property type="project" value="InterPro"/>
</dbReference>
<organism evidence="8">
    <name type="scientific">Selaginella moellendorffii</name>
    <name type="common">Spikemoss</name>
    <dbReference type="NCBI Taxonomy" id="88036"/>
    <lineage>
        <taxon>Eukaryota</taxon>
        <taxon>Viridiplantae</taxon>
        <taxon>Streptophyta</taxon>
        <taxon>Embryophyta</taxon>
        <taxon>Tracheophyta</taxon>
        <taxon>Lycopodiopsida</taxon>
        <taxon>Selaginellales</taxon>
        <taxon>Selaginellaceae</taxon>
        <taxon>Selaginella</taxon>
    </lineage>
</organism>
<dbReference type="Gene3D" id="2.60.120.560">
    <property type="entry name" value="Exo-inulinase, domain 1"/>
    <property type="match status" value="1"/>
</dbReference>
<dbReference type="InterPro" id="IPR050551">
    <property type="entry name" value="Fructan_Metab_Enzymes"/>
</dbReference>
<name>D8R4I1_SELML</name>
<evidence type="ECO:0000256" key="2">
    <source>
        <dbReference type="ARBA" id="ARBA00022801"/>
    </source>
</evidence>
<gene>
    <name evidence="7" type="ORF">SELMODRAFT_31903</name>
</gene>
<dbReference type="GO" id="GO:0005975">
    <property type="term" value="P:carbohydrate metabolic process"/>
    <property type="evidence" value="ECO:0007669"/>
    <property type="project" value="InterPro"/>
</dbReference>
<dbReference type="SUPFAM" id="SSF75005">
    <property type="entry name" value="Arabinanase/levansucrase/invertase"/>
    <property type="match status" value="1"/>
</dbReference>
<dbReference type="InterPro" id="IPR001362">
    <property type="entry name" value="Glyco_hydro_32"/>
</dbReference>
<evidence type="ECO:0008006" key="9">
    <source>
        <dbReference type="Google" id="ProtNLM"/>
    </source>
</evidence>
<feature type="domain" description="Glycosyl hydrolase family 32 C-terminal" evidence="6">
    <location>
        <begin position="376"/>
        <end position="522"/>
    </location>
</feature>
<dbReference type="InterPro" id="IPR023296">
    <property type="entry name" value="Glyco_hydro_beta-prop_sf"/>
</dbReference>
<dbReference type="Pfam" id="PF00251">
    <property type="entry name" value="Glyco_hydro_32N"/>
    <property type="match status" value="1"/>
</dbReference>
<dbReference type="InterPro" id="IPR013320">
    <property type="entry name" value="ConA-like_dom_sf"/>
</dbReference>
<dbReference type="InParanoid" id="D8R4I1"/>
<accession>D8R4I1</accession>
<dbReference type="Gene3D" id="2.115.10.20">
    <property type="entry name" value="Glycosyl hydrolase domain, family 43"/>
    <property type="match status" value="1"/>
</dbReference>
<keyword evidence="8" id="KW-1185">Reference proteome</keyword>
<evidence type="ECO:0000256" key="4">
    <source>
        <dbReference type="RuleBase" id="RU362110"/>
    </source>
</evidence>
<evidence type="ECO:0000259" key="6">
    <source>
        <dbReference type="Pfam" id="PF08244"/>
    </source>
</evidence>
<dbReference type="Proteomes" id="UP000001514">
    <property type="component" value="Unassembled WGS sequence"/>
</dbReference>
<dbReference type="OMA" id="WESKIEW"/>
<sequence length="525" mass="57069">GFHFQAPTNSSIWMISPNAPVFYRGFYHLFYRFTTPSSSKSKNQSSWGHAIAKDLLHWTHLPTALDPGPERYDEQGILGGSMTLLVQGPVILYTGISSDGATTQNAAVPVDPGDAMLKHWKKIAQNPLIPAGGRVAMRDPSSAWRDSSWRILLGGENASDGVGLVYWSNDFLDGEWKRLETPLLRMPGAGILESPDFFQVSESKHVVKASLRDDPAATFGSDSYAVGRYFSENGSFVPDDDHGAGRTLGLRYDHGNSFFASKSFADTDKDRRVLWALLPEDPPSKVAARAPPVQSIPRKLWLGSDEDEEELLLQLPVDELASLRIGPGIHMADVTLEPGAVIQVGGDALPQLDAELVFELPDLTTQMSMENFDVEFSSTGNAAAHCRKKGARVNGILGPFGLLVLATGDLAEHTAIFFHLGRSRKGPVALVCADHSRSSLANHPEEDLSAAALHGAFVAKAEVEVLELRVLVDNSVVETFAQGGKISITSRVYPTLARGDAARLFLFNNGSNAVRLKRLDAWTMK</sequence>
<reference evidence="7 8" key="1">
    <citation type="journal article" date="2011" name="Science">
        <title>The Selaginella genome identifies genetic changes associated with the evolution of vascular plants.</title>
        <authorList>
            <person name="Banks J.A."/>
            <person name="Nishiyama T."/>
            <person name="Hasebe M."/>
            <person name="Bowman J.L."/>
            <person name="Gribskov M."/>
            <person name="dePamphilis C."/>
            <person name="Albert V.A."/>
            <person name="Aono N."/>
            <person name="Aoyama T."/>
            <person name="Ambrose B.A."/>
            <person name="Ashton N.W."/>
            <person name="Axtell M.J."/>
            <person name="Barker E."/>
            <person name="Barker M.S."/>
            <person name="Bennetzen J.L."/>
            <person name="Bonawitz N.D."/>
            <person name="Chapple C."/>
            <person name="Cheng C."/>
            <person name="Correa L.G."/>
            <person name="Dacre M."/>
            <person name="DeBarry J."/>
            <person name="Dreyer I."/>
            <person name="Elias M."/>
            <person name="Engstrom E.M."/>
            <person name="Estelle M."/>
            <person name="Feng L."/>
            <person name="Finet C."/>
            <person name="Floyd S.K."/>
            <person name="Frommer W.B."/>
            <person name="Fujita T."/>
            <person name="Gramzow L."/>
            <person name="Gutensohn M."/>
            <person name="Harholt J."/>
            <person name="Hattori M."/>
            <person name="Heyl A."/>
            <person name="Hirai T."/>
            <person name="Hiwatashi Y."/>
            <person name="Ishikawa M."/>
            <person name="Iwata M."/>
            <person name="Karol K.G."/>
            <person name="Koehler B."/>
            <person name="Kolukisaoglu U."/>
            <person name="Kubo M."/>
            <person name="Kurata T."/>
            <person name="Lalonde S."/>
            <person name="Li K."/>
            <person name="Li Y."/>
            <person name="Litt A."/>
            <person name="Lyons E."/>
            <person name="Manning G."/>
            <person name="Maruyama T."/>
            <person name="Michael T.P."/>
            <person name="Mikami K."/>
            <person name="Miyazaki S."/>
            <person name="Morinaga S."/>
            <person name="Murata T."/>
            <person name="Mueller-Roeber B."/>
            <person name="Nelson D.R."/>
            <person name="Obara M."/>
            <person name="Oguri Y."/>
            <person name="Olmstead R.G."/>
            <person name="Onodera N."/>
            <person name="Petersen B.L."/>
            <person name="Pils B."/>
            <person name="Prigge M."/>
            <person name="Rensing S.A."/>
            <person name="Riano-Pachon D.M."/>
            <person name="Roberts A.W."/>
            <person name="Sato Y."/>
            <person name="Scheller H.V."/>
            <person name="Schulz B."/>
            <person name="Schulz C."/>
            <person name="Shakirov E.V."/>
            <person name="Shibagaki N."/>
            <person name="Shinohara N."/>
            <person name="Shippen D.E."/>
            <person name="Soerensen I."/>
            <person name="Sotooka R."/>
            <person name="Sugimoto N."/>
            <person name="Sugita M."/>
            <person name="Sumikawa N."/>
            <person name="Tanurdzic M."/>
            <person name="Theissen G."/>
            <person name="Ulvskov P."/>
            <person name="Wakazuki S."/>
            <person name="Weng J.K."/>
            <person name="Willats W.W."/>
            <person name="Wipf D."/>
            <person name="Wolf P.G."/>
            <person name="Yang L."/>
            <person name="Zimmer A.D."/>
            <person name="Zhu Q."/>
            <person name="Mitros T."/>
            <person name="Hellsten U."/>
            <person name="Loque D."/>
            <person name="Otillar R."/>
            <person name="Salamov A."/>
            <person name="Schmutz J."/>
            <person name="Shapiro H."/>
            <person name="Lindquist E."/>
            <person name="Lucas S."/>
            <person name="Rokhsar D."/>
            <person name="Grigoriev I.V."/>
        </authorList>
    </citation>
    <scope>NUCLEOTIDE SEQUENCE [LARGE SCALE GENOMIC DNA]</scope>
</reference>
<dbReference type="SUPFAM" id="SSF49899">
    <property type="entry name" value="Concanavalin A-like lectins/glucanases"/>
    <property type="match status" value="1"/>
</dbReference>
<protein>
    <recommendedName>
        <fullName evidence="9">Glycosyl hydrolase family 32 N-terminal domain-containing protein</fullName>
    </recommendedName>
</protein>